<dbReference type="OrthoDB" id="9909019at2759"/>
<name>A0A843WXH6_COLES</name>
<protein>
    <submittedName>
        <fullName evidence="2">Uncharacterized protein</fullName>
    </submittedName>
</protein>
<dbReference type="EMBL" id="NMUH01006434">
    <property type="protein sequence ID" value="MQM15252.1"/>
    <property type="molecule type" value="Genomic_DNA"/>
</dbReference>
<comment type="caution">
    <text evidence="2">The sequence shown here is derived from an EMBL/GenBank/DDBJ whole genome shotgun (WGS) entry which is preliminary data.</text>
</comment>
<dbReference type="Proteomes" id="UP000652761">
    <property type="component" value="Unassembled WGS sequence"/>
</dbReference>
<organism evidence="2 3">
    <name type="scientific">Colocasia esculenta</name>
    <name type="common">Wild taro</name>
    <name type="synonym">Arum esculentum</name>
    <dbReference type="NCBI Taxonomy" id="4460"/>
    <lineage>
        <taxon>Eukaryota</taxon>
        <taxon>Viridiplantae</taxon>
        <taxon>Streptophyta</taxon>
        <taxon>Embryophyta</taxon>
        <taxon>Tracheophyta</taxon>
        <taxon>Spermatophyta</taxon>
        <taxon>Magnoliopsida</taxon>
        <taxon>Liliopsida</taxon>
        <taxon>Araceae</taxon>
        <taxon>Aroideae</taxon>
        <taxon>Colocasieae</taxon>
        <taxon>Colocasia</taxon>
    </lineage>
</organism>
<feature type="non-terminal residue" evidence="2">
    <location>
        <position position="1"/>
    </location>
</feature>
<keyword evidence="1" id="KW-0812">Transmembrane</keyword>
<feature type="transmembrane region" description="Helical" evidence="1">
    <location>
        <begin position="89"/>
        <end position="110"/>
    </location>
</feature>
<reference evidence="2" key="1">
    <citation type="submission" date="2017-07" db="EMBL/GenBank/DDBJ databases">
        <title>Taro Niue Genome Assembly and Annotation.</title>
        <authorList>
            <person name="Atibalentja N."/>
            <person name="Keating K."/>
            <person name="Fields C.J."/>
        </authorList>
    </citation>
    <scope>NUCLEOTIDE SEQUENCE</scope>
    <source>
        <strain evidence="2">Niue_2</strain>
        <tissue evidence="2">Leaf</tissue>
    </source>
</reference>
<evidence type="ECO:0000256" key="1">
    <source>
        <dbReference type="SAM" id="Phobius"/>
    </source>
</evidence>
<keyword evidence="3" id="KW-1185">Reference proteome</keyword>
<evidence type="ECO:0000313" key="2">
    <source>
        <dbReference type="EMBL" id="MQM15252.1"/>
    </source>
</evidence>
<feature type="transmembrane region" description="Helical" evidence="1">
    <location>
        <begin position="14"/>
        <end position="37"/>
    </location>
</feature>
<dbReference type="AlphaFoldDB" id="A0A843WXH6"/>
<sequence length="182" mass="20319">GNSTGLSYFESKSLAAGAFLVLARSPLPSLFGLFSAAPQANPRRRLHAPTSMAMLDDRRHPFRDAYERFSEGCYVSFPCLADPARRSSLCLKAALLFLHVIIVGFLFVFYRDLTHSTQKMPWYPFSSPRIFELLSTVMYLVLFVVTLVQYFFTSGSSPGYVLDAMKGGNKVYATFSALSRTP</sequence>
<gene>
    <name evidence="2" type="ORF">Taro_048194</name>
</gene>
<keyword evidence="1" id="KW-1133">Transmembrane helix</keyword>
<accession>A0A843WXH6</accession>
<proteinExistence type="predicted"/>
<evidence type="ECO:0000313" key="3">
    <source>
        <dbReference type="Proteomes" id="UP000652761"/>
    </source>
</evidence>
<keyword evidence="1" id="KW-0472">Membrane</keyword>
<feature type="transmembrane region" description="Helical" evidence="1">
    <location>
        <begin position="130"/>
        <end position="152"/>
    </location>
</feature>
<feature type="non-terminal residue" evidence="2">
    <location>
        <position position="182"/>
    </location>
</feature>